<protein>
    <submittedName>
        <fullName evidence="2">RagB/SusD family nutrient uptake outer membrane protein</fullName>
    </submittedName>
</protein>
<dbReference type="RefSeq" id="WP_264281818.1">
    <property type="nucleotide sequence ID" value="NZ_CP107006.1"/>
</dbReference>
<dbReference type="Proteomes" id="UP001162741">
    <property type="component" value="Chromosome"/>
</dbReference>
<name>A0ABY6J6A7_9BACT</name>
<keyword evidence="3" id="KW-1185">Reference proteome</keyword>
<organism evidence="2 3">
    <name type="scientific">Chitinophaga horti</name>
    <dbReference type="NCBI Taxonomy" id="2920382"/>
    <lineage>
        <taxon>Bacteria</taxon>
        <taxon>Pseudomonadati</taxon>
        <taxon>Bacteroidota</taxon>
        <taxon>Chitinophagia</taxon>
        <taxon>Chitinophagales</taxon>
        <taxon>Chitinophagaceae</taxon>
        <taxon>Chitinophaga</taxon>
    </lineage>
</organism>
<reference evidence="2" key="1">
    <citation type="submission" date="2022-10" db="EMBL/GenBank/DDBJ databases">
        <title>Chitinophaga sp. nov., isolated from soil.</title>
        <authorList>
            <person name="Jeon C.O."/>
        </authorList>
    </citation>
    <scope>NUCLEOTIDE SEQUENCE</scope>
    <source>
        <strain evidence="2">R8</strain>
    </source>
</reference>
<dbReference type="InterPro" id="IPR033985">
    <property type="entry name" value="SusD-like_N"/>
</dbReference>
<dbReference type="Pfam" id="PF14322">
    <property type="entry name" value="SusD-like_3"/>
    <property type="match status" value="1"/>
</dbReference>
<dbReference type="Gene3D" id="1.25.40.390">
    <property type="match status" value="1"/>
</dbReference>
<dbReference type="EMBL" id="CP107006">
    <property type="protein sequence ID" value="UYQ93821.1"/>
    <property type="molecule type" value="Genomic_DNA"/>
</dbReference>
<evidence type="ECO:0000313" key="3">
    <source>
        <dbReference type="Proteomes" id="UP001162741"/>
    </source>
</evidence>
<feature type="domain" description="SusD-like N-terminal" evidence="1">
    <location>
        <begin position="20"/>
        <end position="225"/>
    </location>
</feature>
<gene>
    <name evidence="2" type="ORF">MKQ68_01770</name>
</gene>
<proteinExistence type="predicted"/>
<evidence type="ECO:0000259" key="1">
    <source>
        <dbReference type="Pfam" id="PF14322"/>
    </source>
</evidence>
<sequence>MKLFSIPMLALVLLTSSCEKFLGVRPDTNQINLNQTKDLGEMLNTSGMAEPNFVIADLVSDDIMIPEQQLTVVNPNSYYTRAYLWAPTVWDLADTDPMYGNAYKWILQMNVILHHINQSEGGTPAQKSVISAQAKINRAYYYFQLLNMYGPAYQSSSASRDLAVPLVLAPEAAAKPARATVQQVYQQIVRDLTDAIDSDSLPGVGKDVIHPGKAAAHAMLARTYLYAGQYVQAQEQADSALAKRSGLLDYNSFIFYSNANPQVGIYNKPMLLIEQTNNPEILFAKICVDYQYFGAFKNTPFISDDLNTVLGNKDLRFVYNFYRINGNARYSYLPYNNNGMQFNYSIGVPEMMLIKAEGLARAIKAVMRSRY</sequence>
<dbReference type="SUPFAM" id="SSF48452">
    <property type="entry name" value="TPR-like"/>
    <property type="match status" value="1"/>
</dbReference>
<dbReference type="InterPro" id="IPR011990">
    <property type="entry name" value="TPR-like_helical_dom_sf"/>
</dbReference>
<dbReference type="PROSITE" id="PS51257">
    <property type="entry name" value="PROKAR_LIPOPROTEIN"/>
    <property type="match status" value="1"/>
</dbReference>
<evidence type="ECO:0000313" key="2">
    <source>
        <dbReference type="EMBL" id="UYQ93821.1"/>
    </source>
</evidence>
<accession>A0ABY6J6A7</accession>